<evidence type="ECO:0000256" key="4">
    <source>
        <dbReference type="ARBA" id="ARBA00022741"/>
    </source>
</evidence>
<dbReference type="Gene3D" id="1.10.730.10">
    <property type="entry name" value="Isoleucyl-tRNA Synthetase, Domain 1"/>
    <property type="match status" value="1"/>
</dbReference>
<keyword evidence="14" id="KW-1185">Reference proteome</keyword>
<dbReference type="InterPro" id="IPR005148">
    <property type="entry name" value="Arg-tRNA-synth_N"/>
</dbReference>
<evidence type="ECO:0000256" key="7">
    <source>
        <dbReference type="ARBA" id="ARBA00023146"/>
    </source>
</evidence>
<evidence type="ECO:0000256" key="10">
    <source>
        <dbReference type="RuleBase" id="RU363038"/>
    </source>
</evidence>
<dbReference type="InterPro" id="IPR009080">
    <property type="entry name" value="tRNAsynth_Ia_anticodon-bd"/>
</dbReference>
<dbReference type="InterPro" id="IPR035684">
    <property type="entry name" value="ArgRS_core"/>
</dbReference>
<gene>
    <name evidence="9 13" type="primary">argS</name>
    <name evidence="13" type="ORF">GCM10023331_22920</name>
</gene>
<dbReference type="SMART" id="SM01016">
    <property type="entry name" value="Arg_tRNA_synt_N"/>
    <property type="match status" value="1"/>
</dbReference>
<keyword evidence="4 9" id="KW-0547">Nucleotide-binding</keyword>
<dbReference type="InterPro" id="IPR036695">
    <property type="entry name" value="Arg-tRNA-synth_N_sf"/>
</dbReference>
<evidence type="ECO:0000256" key="9">
    <source>
        <dbReference type="HAMAP-Rule" id="MF_00123"/>
    </source>
</evidence>
<dbReference type="Proteomes" id="UP001500298">
    <property type="component" value="Unassembled WGS sequence"/>
</dbReference>
<feature type="short sequence motif" description="'HIGH' region" evidence="9">
    <location>
        <begin position="123"/>
        <end position="133"/>
    </location>
</feature>
<dbReference type="InterPro" id="IPR001278">
    <property type="entry name" value="Arg-tRNA-ligase"/>
</dbReference>
<dbReference type="SUPFAM" id="SSF52374">
    <property type="entry name" value="Nucleotidylyl transferase"/>
    <property type="match status" value="1"/>
</dbReference>
<dbReference type="InterPro" id="IPR014729">
    <property type="entry name" value="Rossmann-like_a/b/a_fold"/>
</dbReference>
<dbReference type="PANTHER" id="PTHR11956">
    <property type="entry name" value="ARGINYL-TRNA SYNTHETASE"/>
    <property type="match status" value="1"/>
</dbReference>
<dbReference type="EC" id="6.1.1.19" evidence="9"/>
<evidence type="ECO:0000256" key="1">
    <source>
        <dbReference type="ARBA" id="ARBA00005594"/>
    </source>
</evidence>
<dbReference type="Gene3D" id="3.40.50.620">
    <property type="entry name" value="HUPs"/>
    <property type="match status" value="1"/>
</dbReference>
<comment type="subunit">
    <text evidence="9">Monomer.</text>
</comment>
<evidence type="ECO:0000256" key="2">
    <source>
        <dbReference type="ARBA" id="ARBA00022490"/>
    </source>
</evidence>
<evidence type="ECO:0000313" key="13">
    <source>
        <dbReference type="EMBL" id="GAA4837086.1"/>
    </source>
</evidence>
<keyword evidence="5 9" id="KW-0067">ATP-binding</keyword>
<evidence type="ECO:0000256" key="5">
    <source>
        <dbReference type="ARBA" id="ARBA00022840"/>
    </source>
</evidence>
<name>A0ABP9DCY4_9BACT</name>
<evidence type="ECO:0000256" key="6">
    <source>
        <dbReference type="ARBA" id="ARBA00022917"/>
    </source>
</evidence>
<dbReference type="Pfam" id="PF00750">
    <property type="entry name" value="tRNA-synt_1d"/>
    <property type="match status" value="2"/>
</dbReference>
<organism evidence="13 14">
    <name type="scientific">Algivirga pacifica</name>
    <dbReference type="NCBI Taxonomy" id="1162670"/>
    <lineage>
        <taxon>Bacteria</taxon>
        <taxon>Pseudomonadati</taxon>
        <taxon>Bacteroidota</taxon>
        <taxon>Cytophagia</taxon>
        <taxon>Cytophagales</taxon>
        <taxon>Flammeovirgaceae</taxon>
        <taxon>Algivirga</taxon>
    </lineage>
</organism>
<evidence type="ECO:0000259" key="12">
    <source>
        <dbReference type="SMART" id="SM01016"/>
    </source>
</evidence>
<dbReference type="SMART" id="SM00836">
    <property type="entry name" value="DALR_1"/>
    <property type="match status" value="1"/>
</dbReference>
<feature type="domain" description="DALR anticodon binding" evidence="11">
    <location>
        <begin position="516"/>
        <end position="636"/>
    </location>
</feature>
<dbReference type="RefSeq" id="WP_345371912.1">
    <property type="nucleotide sequence ID" value="NZ_BAABJX010000033.1"/>
</dbReference>
<comment type="catalytic activity">
    <reaction evidence="8 9">
        <text>tRNA(Arg) + L-arginine + ATP = L-arginyl-tRNA(Arg) + AMP + diphosphate</text>
        <dbReference type="Rhea" id="RHEA:20301"/>
        <dbReference type="Rhea" id="RHEA-COMP:9658"/>
        <dbReference type="Rhea" id="RHEA-COMP:9673"/>
        <dbReference type="ChEBI" id="CHEBI:30616"/>
        <dbReference type="ChEBI" id="CHEBI:32682"/>
        <dbReference type="ChEBI" id="CHEBI:33019"/>
        <dbReference type="ChEBI" id="CHEBI:78442"/>
        <dbReference type="ChEBI" id="CHEBI:78513"/>
        <dbReference type="ChEBI" id="CHEBI:456215"/>
        <dbReference type="EC" id="6.1.1.19"/>
    </reaction>
</comment>
<comment type="similarity">
    <text evidence="1 9 10">Belongs to the class-I aminoacyl-tRNA synthetase family.</text>
</comment>
<sequence>MDLEKKIVQGITEAFKKVYEADVAESDIALQPTKKDFDGDLTFVVFPFLRVSKAKPEATAEALGVYLKEHVDAIADFNVVKGFLNLVIDNGVWVDTLKSIVEDKQYGALTRRDERVMVEYSSPNTNKPLHLGHLRNNFLGHSVSRILDAAGYDVTKVNLVNDRGIHICKSMLAYQLFGNGEQPSASLKGDHLVGKYYVEFDKAYKAQIEELAKEKQAGYTSLEGVEDLADLKKSIEKKGKKEELTDLEKEQINALKEVFTYAEKQAPILLQAQDMLRKWEAGDEETIALWSKMNGWVYEGFDQSYRLMGVEFDHMYRESETYLLGKDIVEEGLEKGVFFKKEDNSVWVDLSEDGLDEKLVLRGDGTAVYMTQDMGTADLKYKDFNMEKSIYVVGNEQDYHFKVLKLIMQKLGRSYADGIYHLSYGMVDLPSGKMKSREGTVVDADDLINEMIETAEERTKEAGKIDNFTEDEAKALYRILALGALKYYLLKVDPRKRMLFNPKESIDFQGDTGVYIQYNHAKIQALLRRAEKDGIDFSTEKFAGLKELSEHEANLVAALAKLGDKISESAEDYAPSVIANFVYDVSRLYSKVYAEMPIFNEEDEAKRAFRIALSQQTARAIKIGMNLIGVEVPDRM</sequence>
<dbReference type="SUPFAM" id="SSF55190">
    <property type="entry name" value="Arginyl-tRNA synthetase (ArgRS), N-terminal 'additional' domain"/>
    <property type="match status" value="1"/>
</dbReference>
<dbReference type="GO" id="GO:0016874">
    <property type="term" value="F:ligase activity"/>
    <property type="evidence" value="ECO:0007669"/>
    <property type="project" value="UniProtKB-KW"/>
</dbReference>
<keyword evidence="7 9" id="KW-0030">Aminoacyl-tRNA synthetase</keyword>
<dbReference type="Pfam" id="PF05746">
    <property type="entry name" value="DALR_1"/>
    <property type="match status" value="1"/>
</dbReference>
<dbReference type="PROSITE" id="PS00178">
    <property type="entry name" value="AA_TRNA_LIGASE_I"/>
    <property type="match status" value="1"/>
</dbReference>
<dbReference type="EMBL" id="BAABJX010000033">
    <property type="protein sequence ID" value="GAA4837086.1"/>
    <property type="molecule type" value="Genomic_DNA"/>
</dbReference>
<dbReference type="InterPro" id="IPR001412">
    <property type="entry name" value="aa-tRNA-synth_I_CS"/>
</dbReference>
<keyword evidence="3 9" id="KW-0436">Ligase</keyword>
<comment type="caution">
    <text evidence="13">The sequence shown here is derived from an EMBL/GenBank/DDBJ whole genome shotgun (WGS) entry which is preliminary data.</text>
</comment>
<dbReference type="SUPFAM" id="SSF47323">
    <property type="entry name" value="Anticodon-binding domain of a subclass of class I aminoacyl-tRNA synthetases"/>
    <property type="match status" value="1"/>
</dbReference>
<keyword evidence="2 9" id="KW-0963">Cytoplasm</keyword>
<evidence type="ECO:0000259" key="11">
    <source>
        <dbReference type="SMART" id="SM00836"/>
    </source>
</evidence>
<proteinExistence type="inferred from homology"/>
<comment type="subcellular location">
    <subcellularLocation>
        <location evidence="9">Cytoplasm</location>
    </subcellularLocation>
</comment>
<dbReference type="InterPro" id="IPR008909">
    <property type="entry name" value="DALR_anticod-bd"/>
</dbReference>
<dbReference type="PANTHER" id="PTHR11956:SF5">
    <property type="entry name" value="ARGININE--TRNA LIGASE, CYTOPLASMIC"/>
    <property type="match status" value="1"/>
</dbReference>
<dbReference type="HAMAP" id="MF_00123">
    <property type="entry name" value="Arg_tRNA_synth"/>
    <property type="match status" value="1"/>
</dbReference>
<evidence type="ECO:0000256" key="3">
    <source>
        <dbReference type="ARBA" id="ARBA00022598"/>
    </source>
</evidence>
<dbReference type="Gene3D" id="3.30.1360.70">
    <property type="entry name" value="Arginyl tRNA synthetase N-terminal domain"/>
    <property type="match status" value="1"/>
</dbReference>
<reference evidence="14" key="1">
    <citation type="journal article" date="2019" name="Int. J. Syst. Evol. Microbiol.">
        <title>The Global Catalogue of Microorganisms (GCM) 10K type strain sequencing project: providing services to taxonomists for standard genome sequencing and annotation.</title>
        <authorList>
            <consortium name="The Broad Institute Genomics Platform"/>
            <consortium name="The Broad Institute Genome Sequencing Center for Infectious Disease"/>
            <person name="Wu L."/>
            <person name="Ma J."/>
        </authorList>
    </citation>
    <scope>NUCLEOTIDE SEQUENCE [LARGE SCALE GENOMIC DNA]</scope>
    <source>
        <strain evidence="14">JCM 18326</strain>
    </source>
</reference>
<evidence type="ECO:0000313" key="14">
    <source>
        <dbReference type="Proteomes" id="UP001500298"/>
    </source>
</evidence>
<evidence type="ECO:0000256" key="8">
    <source>
        <dbReference type="ARBA" id="ARBA00049339"/>
    </source>
</evidence>
<keyword evidence="6 9" id="KW-0648">Protein biosynthesis</keyword>
<dbReference type="Pfam" id="PF03485">
    <property type="entry name" value="Arg_tRNA_synt_N"/>
    <property type="match status" value="1"/>
</dbReference>
<accession>A0ABP9DCY4</accession>
<feature type="domain" description="Arginyl tRNA synthetase N-terminal" evidence="12">
    <location>
        <begin position="1"/>
        <end position="88"/>
    </location>
</feature>
<dbReference type="PRINTS" id="PR01038">
    <property type="entry name" value="TRNASYNTHARG"/>
</dbReference>
<protein>
    <recommendedName>
        <fullName evidence="9">Arginine--tRNA ligase</fullName>
        <ecNumber evidence="9">6.1.1.19</ecNumber>
    </recommendedName>
    <alternativeName>
        <fullName evidence="9">Arginyl-tRNA synthetase</fullName>
        <shortName evidence="9">ArgRS</shortName>
    </alternativeName>
</protein>